<dbReference type="WBParaSite" id="HCON_00095360-00001">
    <property type="protein sequence ID" value="HCON_00095360-00001"/>
    <property type="gene ID" value="HCON_00095360"/>
</dbReference>
<proteinExistence type="predicted"/>
<dbReference type="AlphaFoldDB" id="A0A7I4YGU2"/>
<keyword evidence="1" id="KW-0472">Membrane</keyword>
<sequence length="78" mass="8581">MGSYSSSQWLPTLYVFIANIDIFLKIRGWVLINCIDGKLKAPTDGFYEIPLASSGAHLTIQVWVSSGSIARPHRLDGS</sequence>
<name>A0A7I4YGU2_HAECO</name>
<organism evidence="2 3">
    <name type="scientific">Haemonchus contortus</name>
    <name type="common">Barber pole worm</name>
    <dbReference type="NCBI Taxonomy" id="6289"/>
    <lineage>
        <taxon>Eukaryota</taxon>
        <taxon>Metazoa</taxon>
        <taxon>Ecdysozoa</taxon>
        <taxon>Nematoda</taxon>
        <taxon>Chromadorea</taxon>
        <taxon>Rhabditida</taxon>
        <taxon>Rhabditina</taxon>
        <taxon>Rhabditomorpha</taxon>
        <taxon>Strongyloidea</taxon>
        <taxon>Trichostrongylidae</taxon>
        <taxon>Haemonchus</taxon>
    </lineage>
</organism>
<evidence type="ECO:0000313" key="3">
    <source>
        <dbReference type="WBParaSite" id="HCON_00095360-00001"/>
    </source>
</evidence>
<evidence type="ECO:0000256" key="1">
    <source>
        <dbReference type="SAM" id="Phobius"/>
    </source>
</evidence>
<protein>
    <submittedName>
        <fullName evidence="3">Velvet domain-containing protein</fullName>
    </submittedName>
</protein>
<feature type="transmembrane region" description="Helical" evidence="1">
    <location>
        <begin position="12"/>
        <end position="32"/>
    </location>
</feature>
<keyword evidence="1" id="KW-1133">Transmembrane helix</keyword>
<keyword evidence="2" id="KW-1185">Reference proteome</keyword>
<keyword evidence="1" id="KW-0812">Transmembrane</keyword>
<reference evidence="3" key="1">
    <citation type="submission" date="2020-12" db="UniProtKB">
        <authorList>
            <consortium name="WormBaseParasite"/>
        </authorList>
    </citation>
    <scope>IDENTIFICATION</scope>
    <source>
        <strain evidence="3">MHco3</strain>
    </source>
</reference>
<dbReference type="Proteomes" id="UP000025227">
    <property type="component" value="Unplaced"/>
</dbReference>
<accession>A0A7I4YGU2</accession>
<evidence type="ECO:0000313" key="2">
    <source>
        <dbReference type="Proteomes" id="UP000025227"/>
    </source>
</evidence>